<evidence type="ECO:0000256" key="7">
    <source>
        <dbReference type="ARBA" id="ARBA00023136"/>
    </source>
</evidence>
<dbReference type="InterPro" id="IPR003663">
    <property type="entry name" value="Sugar/inositol_transpt"/>
</dbReference>
<proteinExistence type="predicted"/>
<dbReference type="PROSITE" id="PS50850">
    <property type="entry name" value="MFS"/>
    <property type="match status" value="1"/>
</dbReference>
<dbReference type="PANTHER" id="PTHR48021:SF46">
    <property type="entry name" value="MAJOR FACILITATOR SUPERFAMILY (MFS) PROFILE DOMAIN-CONTAINING PROTEIN"/>
    <property type="match status" value="1"/>
</dbReference>
<evidence type="ECO:0000259" key="10">
    <source>
        <dbReference type="PROSITE" id="PS50850"/>
    </source>
</evidence>
<keyword evidence="13" id="KW-1185">Reference proteome</keyword>
<evidence type="ECO:0000256" key="2">
    <source>
        <dbReference type="ARBA" id="ARBA00022448"/>
    </source>
</evidence>
<keyword evidence="7 9" id="KW-0472">Membrane</keyword>
<keyword evidence="6 9" id="KW-1133">Transmembrane helix</keyword>
<evidence type="ECO:0000256" key="3">
    <source>
        <dbReference type="ARBA" id="ARBA00022475"/>
    </source>
</evidence>
<reference evidence="11 13" key="1">
    <citation type="journal article" date="2018" name="Elife">
        <title>Firefly genomes illuminate parallel origins of bioluminescence in beetles.</title>
        <authorList>
            <person name="Fallon T.R."/>
            <person name="Lower S.E."/>
            <person name="Chang C.H."/>
            <person name="Bessho-Uehara M."/>
            <person name="Martin G.J."/>
            <person name="Bewick A.J."/>
            <person name="Behringer M."/>
            <person name="Debat H.J."/>
            <person name="Wong I."/>
            <person name="Day J.C."/>
            <person name="Suvorov A."/>
            <person name="Silva C.J."/>
            <person name="Stanger-Hall K.F."/>
            <person name="Hall D.W."/>
            <person name="Schmitz R.J."/>
            <person name="Nelson D.R."/>
            <person name="Lewis S.M."/>
            <person name="Shigenobu S."/>
            <person name="Bybee S.M."/>
            <person name="Larracuente A.M."/>
            <person name="Oba Y."/>
            <person name="Weng J.K."/>
        </authorList>
    </citation>
    <scope>NUCLEOTIDE SEQUENCE [LARGE SCALE GENOMIC DNA]</scope>
    <source>
        <strain evidence="11">1611_PpyrPB1</strain>
        <tissue evidence="11">Whole body</tissue>
    </source>
</reference>
<dbReference type="GO" id="GO:0051119">
    <property type="term" value="F:sugar transmembrane transporter activity"/>
    <property type="evidence" value="ECO:0007669"/>
    <property type="project" value="InterPro"/>
</dbReference>
<dbReference type="InterPro" id="IPR050549">
    <property type="entry name" value="MFS_Trehalose_Transporter"/>
</dbReference>
<feature type="transmembrane region" description="Helical" evidence="9">
    <location>
        <begin position="272"/>
        <end position="290"/>
    </location>
</feature>
<feature type="transmembrane region" description="Helical" evidence="9">
    <location>
        <begin position="71"/>
        <end position="91"/>
    </location>
</feature>
<dbReference type="AlphaFoldDB" id="A0A5N4A4J0"/>
<dbReference type="EMBL" id="VVIM01000010">
    <property type="protein sequence ID" value="KAB0792336.1"/>
    <property type="molecule type" value="Genomic_DNA"/>
</dbReference>
<feature type="transmembrane region" description="Helical" evidence="9">
    <location>
        <begin position="155"/>
        <end position="174"/>
    </location>
</feature>
<evidence type="ECO:0000256" key="9">
    <source>
        <dbReference type="SAM" id="Phobius"/>
    </source>
</evidence>
<feature type="transmembrane region" description="Helical" evidence="9">
    <location>
        <begin position="98"/>
        <end position="115"/>
    </location>
</feature>
<dbReference type="InterPro" id="IPR036259">
    <property type="entry name" value="MFS_trans_sf"/>
</dbReference>
<feature type="transmembrane region" description="Helical" evidence="9">
    <location>
        <begin position="328"/>
        <end position="350"/>
    </location>
</feature>
<dbReference type="InterPro" id="IPR044775">
    <property type="entry name" value="MFS_ERD6/Tret1-like"/>
</dbReference>
<gene>
    <name evidence="11" type="ORF">PPYR_14181</name>
    <name evidence="12" type="ORF">PPYR_14295</name>
</gene>
<sequence>MTIKLEMMWGCKNLFQYLAMVSGKSPTREEPMAKSVLGTFSTICSGMHYGWPSPSLPKLEGWVDNEEGSWMAVMPLVGAVCGSLCGAYIVDIIGRKKTLLFAMFPFFTAWMLVAYGKSFAVLMVARLLAGIADGLTFTALPIYLGEISDPKIRGLLGSSVSVTWIFGIMLINAIGSYLEISLTALISSAFPALCFVTFIWMPETPYFLLMKGQESEARRSLRIFNGKQEVERELEVMAEEVKEHNASNGKWLNLFVVPSNRKALYVMMGTRGFQQLAGVSAITFYAYSIFDNVGDLVSPSVASIIYFTIQVVVCTCCSVIVDRTGRRPLLIISITGSGIALLVKAIYFLIKEETEIDVDDYSVIPIIAMIAFVLIFSIGMQSIPILLLGEIFPTDVKAFAVCFADIYFSLVATIVSKFFQITKDNYGLHVPFFAFSGFCFLGLLFMYHVVPETNGKTLEEIQQCFRGKDSKETTEEYRKNPEI</sequence>
<feature type="transmembrane region" description="Helical" evidence="9">
    <location>
        <begin position="121"/>
        <end position="143"/>
    </location>
</feature>
<dbReference type="CDD" id="cd17358">
    <property type="entry name" value="MFS_GLUT6_8_Class3_like"/>
    <property type="match status" value="1"/>
</dbReference>
<evidence type="ECO:0000256" key="1">
    <source>
        <dbReference type="ARBA" id="ARBA00004651"/>
    </source>
</evidence>
<dbReference type="PRINTS" id="PR00171">
    <property type="entry name" value="SUGRTRNSPORT"/>
</dbReference>
<feature type="transmembrane region" description="Helical" evidence="9">
    <location>
        <begin position="431"/>
        <end position="450"/>
    </location>
</feature>
<evidence type="ECO:0000256" key="8">
    <source>
        <dbReference type="ARBA" id="ARBA00023180"/>
    </source>
</evidence>
<organism evidence="11 13">
    <name type="scientific">Photinus pyralis</name>
    <name type="common">Common eastern firefly</name>
    <name type="synonym">Lampyris pyralis</name>
    <dbReference type="NCBI Taxonomy" id="7054"/>
    <lineage>
        <taxon>Eukaryota</taxon>
        <taxon>Metazoa</taxon>
        <taxon>Ecdysozoa</taxon>
        <taxon>Arthropoda</taxon>
        <taxon>Hexapoda</taxon>
        <taxon>Insecta</taxon>
        <taxon>Pterygota</taxon>
        <taxon>Neoptera</taxon>
        <taxon>Endopterygota</taxon>
        <taxon>Coleoptera</taxon>
        <taxon>Polyphaga</taxon>
        <taxon>Elateriformia</taxon>
        <taxon>Elateroidea</taxon>
        <taxon>Lampyridae</taxon>
        <taxon>Lampyrinae</taxon>
        <taxon>Photinus</taxon>
    </lineage>
</organism>
<keyword evidence="2" id="KW-0813">Transport</keyword>
<comment type="caution">
    <text evidence="11">The sequence shown here is derived from an EMBL/GenBank/DDBJ whole genome shotgun (WGS) entry which is preliminary data.</text>
</comment>
<dbReference type="InterPro" id="IPR005828">
    <property type="entry name" value="MFS_sugar_transport-like"/>
</dbReference>
<evidence type="ECO:0000313" key="13">
    <source>
        <dbReference type="Proteomes" id="UP000327044"/>
    </source>
</evidence>
<evidence type="ECO:0000313" key="11">
    <source>
        <dbReference type="EMBL" id="KAB0792222.1"/>
    </source>
</evidence>
<reference evidence="11" key="2">
    <citation type="submission" date="2019-08" db="EMBL/GenBank/DDBJ databases">
        <authorList>
            <consortium name="Photinus pyralis genome working group"/>
            <person name="Fallon T.R."/>
            <person name="Sander Lower S.E."/>
            <person name="Weng J.-K."/>
        </authorList>
    </citation>
    <scope>NUCLEOTIDE SEQUENCE</scope>
    <source>
        <strain evidence="11">1611_PpyrPB1</strain>
        <tissue evidence="11">Whole body</tissue>
    </source>
</reference>
<dbReference type="Gene3D" id="1.20.1250.20">
    <property type="entry name" value="MFS general substrate transporter like domains"/>
    <property type="match status" value="1"/>
</dbReference>
<evidence type="ECO:0000256" key="4">
    <source>
        <dbReference type="ARBA" id="ARBA00022597"/>
    </source>
</evidence>
<dbReference type="Proteomes" id="UP000327044">
    <property type="component" value="Unassembled WGS sequence"/>
</dbReference>
<feature type="transmembrane region" description="Helical" evidence="9">
    <location>
        <begin position="362"/>
        <end position="387"/>
    </location>
</feature>
<dbReference type="SUPFAM" id="SSF103473">
    <property type="entry name" value="MFS general substrate transporter"/>
    <property type="match status" value="1"/>
</dbReference>
<keyword evidence="3" id="KW-1003">Cell membrane</keyword>
<keyword evidence="8" id="KW-0325">Glycoprotein</keyword>
<dbReference type="InterPro" id="IPR020846">
    <property type="entry name" value="MFS_dom"/>
</dbReference>
<protein>
    <recommendedName>
        <fullName evidence="10">Major facilitator superfamily (MFS) profile domain-containing protein</fullName>
    </recommendedName>
</protein>
<feature type="domain" description="Major facilitator superfamily (MFS) profile" evidence="10">
    <location>
        <begin position="1"/>
        <end position="454"/>
    </location>
</feature>
<dbReference type="PANTHER" id="PTHR48021">
    <property type="match status" value="1"/>
</dbReference>
<keyword evidence="4" id="KW-0762">Sugar transport</keyword>
<dbReference type="GO" id="GO:0005886">
    <property type="term" value="C:plasma membrane"/>
    <property type="evidence" value="ECO:0007669"/>
    <property type="project" value="UniProtKB-SubCell"/>
</dbReference>
<dbReference type="PROSITE" id="PS00216">
    <property type="entry name" value="SUGAR_TRANSPORT_1"/>
    <property type="match status" value="1"/>
</dbReference>
<comment type="subcellular location">
    <subcellularLocation>
        <location evidence="1">Cell membrane</location>
        <topology evidence="1">Multi-pass membrane protein</topology>
    </subcellularLocation>
</comment>
<keyword evidence="5 9" id="KW-0812">Transmembrane</keyword>
<dbReference type="FunFam" id="1.20.1250.20:FF:000218">
    <property type="entry name" value="facilitated trehalose transporter Tret1"/>
    <property type="match status" value="1"/>
</dbReference>
<dbReference type="EMBL" id="VVIM01000010">
    <property type="protein sequence ID" value="KAB0792222.1"/>
    <property type="molecule type" value="Genomic_DNA"/>
</dbReference>
<evidence type="ECO:0000313" key="12">
    <source>
        <dbReference type="EMBL" id="KAB0792336.1"/>
    </source>
</evidence>
<dbReference type="InterPro" id="IPR005829">
    <property type="entry name" value="Sugar_transporter_CS"/>
</dbReference>
<dbReference type="PROSITE" id="PS00217">
    <property type="entry name" value="SUGAR_TRANSPORT_2"/>
    <property type="match status" value="1"/>
</dbReference>
<feature type="transmembrane region" description="Helical" evidence="9">
    <location>
        <begin position="180"/>
        <end position="201"/>
    </location>
</feature>
<evidence type="ECO:0000256" key="6">
    <source>
        <dbReference type="ARBA" id="ARBA00022989"/>
    </source>
</evidence>
<dbReference type="InParanoid" id="A0A5N4A4J0"/>
<feature type="transmembrane region" description="Helical" evidence="9">
    <location>
        <begin position="296"/>
        <end position="321"/>
    </location>
</feature>
<accession>A0A5N4A4J0</accession>
<evidence type="ECO:0000256" key="5">
    <source>
        <dbReference type="ARBA" id="ARBA00022692"/>
    </source>
</evidence>
<dbReference type="Pfam" id="PF00083">
    <property type="entry name" value="Sugar_tr"/>
    <property type="match status" value="1"/>
</dbReference>
<feature type="transmembrane region" description="Helical" evidence="9">
    <location>
        <begin position="399"/>
        <end position="419"/>
    </location>
</feature>
<name>A0A5N4A4J0_PHOPY</name>